<dbReference type="Proteomes" id="UP000607197">
    <property type="component" value="Unassembled WGS sequence"/>
</dbReference>
<sequence>MSDELEGDDPDVGLYKHGVGELQDTLQNILASHTQLNQRAIDLVKIDLLSASVVLTGVSLSKIHASLLLLAGFFSFGYSIWSCAKVYHPREFKRGLSENAARKIDQDIRDGMSPKTYYRRVYFSYLDPIEEGREAVEREKNDFQNGLWASITAIMFFAGVGFEQVGFRLPILVEVALLVVIPTVAFWGKDNVSGGENLDDVK</sequence>
<comment type="caution">
    <text evidence="2">The sequence shown here is derived from an EMBL/GenBank/DDBJ whole genome shotgun (WGS) entry which is preliminary data.</text>
</comment>
<keyword evidence="3" id="KW-1185">Reference proteome</keyword>
<evidence type="ECO:0000256" key="1">
    <source>
        <dbReference type="SAM" id="Phobius"/>
    </source>
</evidence>
<keyword evidence="1" id="KW-0472">Membrane</keyword>
<organism evidence="2 3">
    <name type="scientific">Halocalculus aciditolerans</name>
    <dbReference type="NCBI Taxonomy" id="1383812"/>
    <lineage>
        <taxon>Archaea</taxon>
        <taxon>Methanobacteriati</taxon>
        <taxon>Methanobacteriota</taxon>
        <taxon>Stenosarchaea group</taxon>
        <taxon>Halobacteria</taxon>
        <taxon>Halobacteriales</taxon>
        <taxon>Halobacteriaceae</taxon>
        <taxon>Halocalculus</taxon>
    </lineage>
</organism>
<dbReference type="EMBL" id="BMPG01000002">
    <property type="protein sequence ID" value="GGL57546.1"/>
    <property type="molecule type" value="Genomic_DNA"/>
</dbReference>
<evidence type="ECO:0000313" key="2">
    <source>
        <dbReference type="EMBL" id="GGL57546.1"/>
    </source>
</evidence>
<evidence type="ECO:0000313" key="3">
    <source>
        <dbReference type="Proteomes" id="UP000607197"/>
    </source>
</evidence>
<gene>
    <name evidence="2" type="ORF">GCM10009039_14620</name>
</gene>
<proteinExistence type="predicted"/>
<reference evidence="2" key="1">
    <citation type="journal article" date="2014" name="Int. J. Syst. Evol. Microbiol.">
        <title>Complete genome sequence of Corynebacterium casei LMG S-19264T (=DSM 44701T), isolated from a smear-ripened cheese.</title>
        <authorList>
            <consortium name="US DOE Joint Genome Institute (JGI-PGF)"/>
            <person name="Walter F."/>
            <person name="Albersmeier A."/>
            <person name="Kalinowski J."/>
            <person name="Ruckert C."/>
        </authorList>
    </citation>
    <scope>NUCLEOTIDE SEQUENCE</scope>
    <source>
        <strain evidence="2">JCM 19596</strain>
    </source>
</reference>
<keyword evidence="1" id="KW-0812">Transmembrane</keyword>
<feature type="transmembrane region" description="Helical" evidence="1">
    <location>
        <begin position="171"/>
        <end position="188"/>
    </location>
</feature>
<accession>A0A830F5V4</accession>
<protein>
    <submittedName>
        <fullName evidence="2">Uncharacterized protein</fullName>
    </submittedName>
</protein>
<feature type="transmembrane region" description="Helical" evidence="1">
    <location>
        <begin position="63"/>
        <end position="84"/>
    </location>
</feature>
<dbReference type="OrthoDB" id="385912at2157"/>
<dbReference type="AlphaFoldDB" id="A0A830F5V4"/>
<reference evidence="2" key="2">
    <citation type="submission" date="2020-09" db="EMBL/GenBank/DDBJ databases">
        <authorList>
            <person name="Sun Q."/>
            <person name="Ohkuma M."/>
        </authorList>
    </citation>
    <scope>NUCLEOTIDE SEQUENCE</scope>
    <source>
        <strain evidence="2">JCM 19596</strain>
    </source>
</reference>
<keyword evidence="1" id="KW-1133">Transmembrane helix</keyword>
<name>A0A830F5V4_9EURY</name>
<dbReference type="RefSeq" id="WP_188977450.1">
    <property type="nucleotide sequence ID" value="NZ_BMPG01000002.1"/>
</dbReference>